<sequence>MKIKTRELTGRALDWAVAVATNMDIYICGRSRDAEYGWIGNYNVTAAAFKKPVITVSPCGDVYIEFQAEVKLYSPSTDWAQCGELIEKYEMDLCPVMGGSYCAGLSITTGALCTDDYVSIDMYGKTPQIAICRAVVAAKLGDEVEIPDELEGADNENIEN</sequence>
<comment type="caution">
    <text evidence="1">The sequence shown here is derived from an EMBL/GenBank/DDBJ whole genome shotgun (WGS) entry which is preliminary data.</text>
</comment>
<dbReference type="OrthoDB" id="6902912at2"/>
<reference evidence="1 3" key="1">
    <citation type="journal article" date="2017" name="Nat. Microbiol.">
        <title>Natural product diversity associated with the nematode symbionts Photorhabdus and Xenorhabdus.</title>
        <authorList>
            <person name="Tobias N.J."/>
            <person name="Wolff H."/>
            <person name="Djahanschiri B."/>
            <person name="Grundmann F."/>
            <person name="Kronenwerth M."/>
            <person name="Shi Y.M."/>
            <person name="Simonyi S."/>
            <person name="Grun P."/>
            <person name="Shapiro-Ilan D."/>
            <person name="Pidot S.J."/>
            <person name="Stinear T.P."/>
            <person name="Ebersberger I."/>
            <person name="Bode H.B."/>
        </authorList>
    </citation>
    <scope>NUCLEOTIDE SEQUENCE [LARGE SCALE GENOMIC DNA]</scope>
    <source>
        <strain evidence="1 3">DSM 16337</strain>
    </source>
</reference>
<evidence type="ECO:0000313" key="2">
    <source>
        <dbReference type="EMBL" id="RKE92657.1"/>
    </source>
</evidence>
<dbReference type="EMBL" id="RAQI01000001">
    <property type="protein sequence ID" value="RKE92657.1"/>
    <property type="molecule type" value="Genomic_DNA"/>
</dbReference>
<accession>A0A2D0IMH7</accession>
<dbReference type="Pfam" id="PF10765">
    <property type="entry name" value="Phage_P22_NinX"/>
    <property type="match status" value="1"/>
</dbReference>
<dbReference type="EMBL" id="NIBT01000018">
    <property type="protein sequence ID" value="PHM22989.1"/>
    <property type="molecule type" value="Genomic_DNA"/>
</dbReference>
<dbReference type="InterPro" id="IPR019701">
    <property type="entry name" value="Phage_P22_NinX"/>
</dbReference>
<reference evidence="2 4" key="2">
    <citation type="submission" date="2018-09" db="EMBL/GenBank/DDBJ databases">
        <title>Genomic Encyclopedia of Archaeal and Bacterial Type Strains, Phase II (KMG-II): from individual species to whole genera.</title>
        <authorList>
            <person name="Goeker M."/>
        </authorList>
    </citation>
    <scope>NUCLEOTIDE SEQUENCE [LARGE SCALE GENOMIC DNA]</scope>
    <source>
        <strain evidence="2 4">DSM 16337</strain>
    </source>
</reference>
<gene>
    <name evidence="2" type="ORF">BDE27_0313</name>
    <name evidence="1" type="ORF">Xehl_03223</name>
</gene>
<name>A0A2D0IMH7_9GAMM</name>
<dbReference type="Proteomes" id="UP000283568">
    <property type="component" value="Unassembled WGS sequence"/>
</dbReference>
<evidence type="ECO:0000313" key="4">
    <source>
        <dbReference type="Proteomes" id="UP000283568"/>
    </source>
</evidence>
<organism evidence="1 3">
    <name type="scientific">Xenorhabdus ehlersii</name>
    <dbReference type="NCBI Taxonomy" id="290111"/>
    <lineage>
        <taxon>Bacteria</taxon>
        <taxon>Pseudomonadati</taxon>
        <taxon>Pseudomonadota</taxon>
        <taxon>Gammaproteobacteria</taxon>
        <taxon>Enterobacterales</taxon>
        <taxon>Morganellaceae</taxon>
        <taxon>Xenorhabdus</taxon>
    </lineage>
</organism>
<dbReference type="Proteomes" id="UP000225605">
    <property type="component" value="Unassembled WGS sequence"/>
</dbReference>
<proteinExistence type="predicted"/>
<protein>
    <submittedName>
        <fullName evidence="2">Uncharacterized protein DUF2591</fullName>
    </submittedName>
</protein>
<evidence type="ECO:0000313" key="1">
    <source>
        <dbReference type="EMBL" id="PHM22989.1"/>
    </source>
</evidence>
<dbReference type="RefSeq" id="WP_099133213.1">
    <property type="nucleotide sequence ID" value="NZ_CAWNOJ010000029.1"/>
</dbReference>
<keyword evidence="4" id="KW-1185">Reference proteome</keyword>
<evidence type="ECO:0000313" key="3">
    <source>
        <dbReference type="Proteomes" id="UP000225605"/>
    </source>
</evidence>
<dbReference type="AlphaFoldDB" id="A0A2D0IMH7"/>